<dbReference type="Proteomes" id="UP000515158">
    <property type="component" value="Unplaced"/>
</dbReference>
<evidence type="ECO:0000256" key="2">
    <source>
        <dbReference type="SAM" id="MobiDB-lite"/>
    </source>
</evidence>
<feature type="region of interest" description="Disordered" evidence="2">
    <location>
        <begin position="271"/>
        <end position="312"/>
    </location>
</feature>
<reference evidence="4" key="1">
    <citation type="submission" date="2025-08" db="UniProtKB">
        <authorList>
            <consortium name="RefSeq"/>
        </authorList>
    </citation>
    <scope>IDENTIFICATION</scope>
    <source>
        <tissue evidence="4">Total insect</tissue>
    </source>
</reference>
<feature type="compositionally biased region" description="Polar residues" evidence="2">
    <location>
        <begin position="273"/>
        <end position="286"/>
    </location>
</feature>
<keyword evidence="1" id="KW-0175">Coiled coil</keyword>
<proteinExistence type="predicted"/>
<organism evidence="4">
    <name type="scientific">Thrips palmi</name>
    <name type="common">Melon thrips</name>
    <dbReference type="NCBI Taxonomy" id="161013"/>
    <lineage>
        <taxon>Eukaryota</taxon>
        <taxon>Metazoa</taxon>
        <taxon>Ecdysozoa</taxon>
        <taxon>Arthropoda</taxon>
        <taxon>Hexapoda</taxon>
        <taxon>Insecta</taxon>
        <taxon>Pterygota</taxon>
        <taxon>Neoptera</taxon>
        <taxon>Paraneoptera</taxon>
        <taxon>Thysanoptera</taxon>
        <taxon>Terebrantia</taxon>
        <taxon>Thripoidea</taxon>
        <taxon>Thripidae</taxon>
        <taxon>Thrips</taxon>
    </lineage>
</organism>
<feature type="compositionally biased region" description="Low complexity" evidence="2">
    <location>
        <begin position="131"/>
        <end position="162"/>
    </location>
</feature>
<gene>
    <name evidence="4" type="primary">LOC117652696</name>
</gene>
<dbReference type="AlphaFoldDB" id="A0A6P9A803"/>
<evidence type="ECO:0000313" key="4">
    <source>
        <dbReference type="RefSeq" id="XP_034253680.1"/>
    </source>
</evidence>
<feature type="coiled-coil region" evidence="1">
    <location>
        <begin position="183"/>
        <end position="238"/>
    </location>
</feature>
<keyword evidence="3" id="KW-1185">Reference proteome</keyword>
<evidence type="ECO:0000256" key="1">
    <source>
        <dbReference type="SAM" id="Coils"/>
    </source>
</evidence>
<protein>
    <submittedName>
        <fullName evidence="4">Uncharacterized protein LOC117652696</fullName>
    </submittedName>
</protein>
<feature type="region of interest" description="Disordered" evidence="2">
    <location>
        <begin position="122"/>
        <end position="181"/>
    </location>
</feature>
<evidence type="ECO:0000313" key="3">
    <source>
        <dbReference type="Proteomes" id="UP000515158"/>
    </source>
</evidence>
<name>A0A6P9A803_THRPL</name>
<feature type="compositionally biased region" description="Basic and acidic residues" evidence="2">
    <location>
        <begin position="287"/>
        <end position="308"/>
    </location>
</feature>
<sequence length="451" mass="50284">MPKPTKSTEGTTHLALSETPHGTVQFLDQKKSIADIPLCCIPEVKGTKFTKNKVVSAFWSPKTIGKRMETLQEAKKRLATIPDFEAGSDNQAGPGMYPATILATADTLSELLHRKVRTCRPSPKVLETLHSSSSSSSKSSSSSSSLKSSDSSGVHSSSSNSKRGPDNSPVPFLEMQDEDPEQTSALQLEINALKKDKNRYKEEARRHKKEVLRLTEDLKRKQDELEASRTKIQRLEDLNFEYQKTLLAKVAPAVADDTTSAVHTVEVLRIEQVTPTEPSQSTNAQGETDRDMQDDQATQHDETADMPKDPSGGLVKIHDGVYISEVAYTEEYKKFLKSAMHMPGSVNDKKFVIDLTEKLFKIEELVQSTVKGTMCNARKETHGNNVGAALCPLRKAAIERTLLRRVSMLNYQKISRKTQFYRDAGQGWLTITLDVHSPMQKKKVYQDSEED</sequence>
<dbReference type="KEGG" id="tpal:117652696"/>
<dbReference type="InParanoid" id="A0A6P9A803"/>
<dbReference type="RefSeq" id="XP_034253680.1">
    <property type="nucleotide sequence ID" value="XM_034397789.1"/>
</dbReference>
<accession>A0A6P9A803</accession>
<dbReference type="GeneID" id="117652696"/>